<dbReference type="GO" id="GO:0008758">
    <property type="term" value="F:UDP-2,3-diacylglucosamine hydrolase activity"/>
    <property type="evidence" value="ECO:0007669"/>
    <property type="project" value="TreeGrafter"/>
</dbReference>
<dbReference type="SUPFAM" id="SSF56300">
    <property type="entry name" value="Metallo-dependent phosphatases"/>
    <property type="match status" value="1"/>
</dbReference>
<dbReference type="InterPro" id="IPR029052">
    <property type="entry name" value="Metallo-depent_PP-like"/>
</dbReference>
<dbReference type="OrthoDB" id="9780884at2"/>
<gene>
    <name evidence="2" type="ORF">ATL39_2077</name>
</gene>
<protein>
    <submittedName>
        <fullName evidence="2">Putative MPP superfamily phosphohydrolase</fullName>
    </submittedName>
</protein>
<dbReference type="EMBL" id="RAPK01000009">
    <property type="protein sequence ID" value="RKD72881.1"/>
    <property type="molecule type" value="Genomic_DNA"/>
</dbReference>
<keyword evidence="3" id="KW-1185">Reference proteome</keyword>
<dbReference type="Proteomes" id="UP000285120">
    <property type="component" value="Unassembled WGS sequence"/>
</dbReference>
<name>A0A419V396_9BACL</name>
<dbReference type="Pfam" id="PF00149">
    <property type="entry name" value="Metallophos"/>
    <property type="match status" value="1"/>
</dbReference>
<dbReference type="RefSeq" id="WP_120193276.1">
    <property type="nucleotide sequence ID" value="NZ_RAPK01000009.1"/>
</dbReference>
<dbReference type="GO" id="GO:0009245">
    <property type="term" value="P:lipid A biosynthetic process"/>
    <property type="evidence" value="ECO:0007669"/>
    <property type="project" value="TreeGrafter"/>
</dbReference>
<organism evidence="2 3">
    <name type="scientific">Sinobaca qinghaiensis</name>
    <dbReference type="NCBI Taxonomy" id="342944"/>
    <lineage>
        <taxon>Bacteria</taxon>
        <taxon>Bacillati</taxon>
        <taxon>Bacillota</taxon>
        <taxon>Bacilli</taxon>
        <taxon>Bacillales</taxon>
        <taxon>Sporolactobacillaceae</taxon>
        <taxon>Sinobaca</taxon>
    </lineage>
</organism>
<feature type="domain" description="Calcineurin-like phosphoesterase" evidence="1">
    <location>
        <begin position="45"/>
        <end position="191"/>
    </location>
</feature>
<evidence type="ECO:0000313" key="3">
    <source>
        <dbReference type="Proteomes" id="UP000285120"/>
    </source>
</evidence>
<proteinExistence type="predicted"/>
<evidence type="ECO:0000313" key="2">
    <source>
        <dbReference type="EMBL" id="RKD72881.1"/>
    </source>
</evidence>
<evidence type="ECO:0000259" key="1">
    <source>
        <dbReference type="Pfam" id="PF00149"/>
    </source>
</evidence>
<dbReference type="AlphaFoldDB" id="A0A419V396"/>
<dbReference type="GO" id="GO:0016020">
    <property type="term" value="C:membrane"/>
    <property type="evidence" value="ECO:0007669"/>
    <property type="project" value="GOC"/>
</dbReference>
<dbReference type="PANTHER" id="PTHR31302">
    <property type="entry name" value="TRANSMEMBRANE PROTEIN WITH METALLOPHOSPHOESTERASE DOMAIN-RELATED"/>
    <property type="match status" value="1"/>
</dbReference>
<dbReference type="InterPro" id="IPR051158">
    <property type="entry name" value="Metallophosphoesterase_sf"/>
</dbReference>
<dbReference type="Gene3D" id="3.60.21.10">
    <property type="match status" value="1"/>
</dbReference>
<accession>A0A419V396</accession>
<keyword evidence="2" id="KW-0378">Hydrolase</keyword>
<dbReference type="InterPro" id="IPR004843">
    <property type="entry name" value="Calcineurin-like_PHP"/>
</dbReference>
<reference evidence="2 3" key="1">
    <citation type="submission" date="2018-09" db="EMBL/GenBank/DDBJ databases">
        <title>Genomic Encyclopedia of Archaeal and Bacterial Type Strains, Phase II (KMG-II): from individual species to whole genera.</title>
        <authorList>
            <person name="Goeker M."/>
        </authorList>
    </citation>
    <scope>NUCLEOTIDE SEQUENCE [LARGE SCALE GENOMIC DNA]</scope>
    <source>
        <strain evidence="2 3">DSM 17008</strain>
    </source>
</reference>
<dbReference type="PANTHER" id="PTHR31302:SF32">
    <property type="entry name" value="PHOSPHOESTERASE"/>
    <property type="match status" value="1"/>
</dbReference>
<comment type="caution">
    <text evidence="2">The sequence shown here is derived from an EMBL/GenBank/DDBJ whole genome shotgun (WGS) entry which is preliminary data.</text>
</comment>
<sequence length="247" mass="27734">MKWITVVFSAASGLLLYMNYAAHRAVVKQEQILIHELPESFTGKTIFFISDIHRRKISKSLSRQIAEKADIIIIGGDLREKGVPFSRTDYNLRLLKKEVPMLFVWGNHDMQERSLELKSLLTVHQIEILDGDIFTWKVHNSKLCIAGLNETTGGADSRWMNAEILVSHYPSTAVEAAEHAEAYFMLTGHSHGGQIRFGPWGIRPPGGWKQAGRLTYLVSCGYGTTLLPLRFGARAEAHFITLVSAEK</sequence>